<proteinExistence type="predicted"/>
<reference evidence="2" key="2">
    <citation type="submission" date="2017-06" db="EMBL/GenBank/DDBJ databases">
        <title>WGS assembly of Brachypodium distachyon.</title>
        <authorList>
            <consortium name="The International Brachypodium Initiative"/>
            <person name="Lucas S."/>
            <person name="Harmon-Smith M."/>
            <person name="Lail K."/>
            <person name="Tice H."/>
            <person name="Grimwood J."/>
            <person name="Bruce D."/>
            <person name="Barry K."/>
            <person name="Shu S."/>
            <person name="Lindquist E."/>
            <person name="Wang M."/>
            <person name="Pitluck S."/>
            <person name="Vogel J.P."/>
            <person name="Garvin D.F."/>
            <person name="Mockler T.C."/>
            <person name="Schmutz J."/>
            <person name="Rokhsar D."/>
            <person name="Bevan M.W."/>
        </authorList>
    </citation>
    <scope>NUCLEOTIDE SEQUENCE</scope>
    <source>
        <strain evidence="2">Bd21</strain>
    </source>
</reference>
<dbReference type="AlphaFoldDB" id="A0A2K2DVA3"/>
<dbReference type="EnsemblPlants" id="PNT78209">
    <property type="protein sequence ID" value="PNT78209"/>
    <property type="gene ID" value="BRADI_1g75327v3"/>
</dbReference>
<dbReference type="ExpressionAtlas" id="A0A2K2DVA3">
    <property type="expression patterns" value="baseline"/>
</dbReference>
<sequence>MHVLAGMILRNWSLLSSTVVIWGSVGTAALVGIFPLQRQAVGRTDPAKLSELDFQSGTKQVLTQRRWMSTSMETRKWMRSPDTKTNIFSLFPTARFFSFAFMTAARENV</sequence>
<organism evidence="2">
    <name type="scientific">Brachypodium distachyon</name>
    <name type="common">Purple false brome</name>
    <name type="synonym">Trachynia distachya</name>
    <dbReference type="NCBI Taxonomy" id="15368"/>
    <lineage>
        <taxon>Eukaryota</taxon>
        <taxon>Viridiplantae</taxon>
        <taxon>Streptophyta</taxon>
        <taxon>Embryophyta</taxon>
        <taxon>Tracheophyta</taxon>
        <taxon>Spermatophyta</taxon>
        <taxon>Magnoliopsida</taxon>
        <taxon>Liliopsida</taxon>
        <taxon>Poales</taxon>
        <taxon>Poaceae</taxon>
        <taxon>BOP clade</taxon>
        <taxon>Pooideae</taxon>
        <taxon>Stipodae</taxon>
        <taxon>Brachypodieae</taxon>
        <taxon>Brachypodium</taxon>
    </lineage>
</organism>
<feature type="transmembrane region" description="Helical" evidence="1">
    <location>
        <begin position="12"/>
        <end position="34"/>
    </location>
</feature>
<keyword evidence="4" id="KW-1185">Reference proteome</keyword>
<evidence type="ECO:0000313" key="3">
    <source>
        <dbReference type="EnsemblPlants" id="PNT78209"/>
    </source>
</evidence>
<dbReference type="Gramene" id="PNT78209">
    <property type="protein sequence ID" value="PNT78209"/>
    <property type="gene ID" value="BRADI_1g75327v3"/>
</dbReference>
<keyword evidence="1" id="KW-1133">Transmembrane helix</keyword>
<accession>A0A2K2DVA3</accession>
<keyword evidence="1" id="KW-0812">Transmembrane</keyword>
<reference evidence="3" key="3">
    <citation type="submission" date="2018-08" db="UniProtKB">
        <authorList>
            <consortium name="EnsemblPlants"/>
        </authorList>
    </citation>
    <scope>IDENTIFICATION</scope>
    <source>
        <strain evidence="3">cv. Bd21</strain>
    </source>
</reference>
<keyword evidence="1" id="KW-0472">Membrane</keyword>
<dbReference type="EMBL" id="CM000880">
    <property type="protein sequence ID" value="PNT78209.1"/>
    <property type="molecule type" value="Genomic_DNA"/>
</dbReference>
<evidence type="ECO:0000313" key="4">
    <source>
        <dbReference type="Proteomes" id="UP000008810"/>
    </source>
</evidence>
<evidence type="ECO:0000313" key="2">
    <source>
        <dbReference type="EMBL" id="PNT78209.1"/>
    </source>
</evidence>
<protein>
    <submittedName>
        <fullName evidence="2 3">Uncharacterized protein</fullName>
    </submittedName>
</protein>
<evidence type="ECO:0000256" key="1">
    <source>
        <dbReference type="SAM" id="Phobius"/>
    </source>
</evidence>
<gene>
    <name evidence="2" type="ORF">BRADI_1g75327v3</name>
</gene>
<reference evidence="2 3" key="1">
    <citation type="journal article" date="2010" name="Nature">
        <title>Genome sequencing and analysis of the model grass Brachypodium distachyon.</title>
        <authorList>
            <consortium name="International Brachypodium Initiative"/>
        </authorList>
    </citation>
    <scope>NUCLEOTIDE SEQUENCE [LARGE SCALE GENOMIC DNA]</scope>
    <source>
        <strain evidence="2 3">Bd21</strain>
    </source>
</reference>
<name>A0A2K2DVA3_BRADI</name>
<dbReference type="Proteomes" id="UP000008810">
    <property type="component" value="Chromosome 1"/>
</dbReference>